<organism evidence="1 2">
    <name type="scientific">Paraburkholderia terricola</name>
    <dbReference type="NCBI Taxonomy" id="169427"/>
    <lineage>
        <taxon>Bacteria</taxon>
        <taxon>Pseudomonadati</taxon>
        <taxon>Pseudomonadota</taxon>
        <taxon>Betaproteobacteria</taxon>
        <taxon>Burkholderiales</taxon>
        <taxon>Burkholderiaceae</taxon>
        <taxon>Paraburkholderia</taxon>
    </lineage>
</organism>
<name>A0ABU1M3H0_9BURK</name>
<gene>
    <name evidence="1" type="ORF">J2804_006693</name>
</gene>
<comment type="caution">
    <text evidence="1">The sequence shown here is derived from an EMBL/GenBank/DDBJ whole genome shotgun (WGS) entry which is preliminary data.</text>
</comment>
<evidence type="ECO:0000313" key="2">
    <source>
        <dbReference type="Proteomes" id="UP001264340"/>
    </source>
</evidence>
<protein>
    <submittedName>
        <fullName evidence="1">Uncharacterized protein</fullName>
    </submittedName>
</protein>
<keyword evidence="2" id="KW-1185">Reference proteome</keyword>
<dbReference type="EMBL" id="JAVDRP010000044">
    <property type="protein sequence ID" value="MDR6413255.1"/>
    <property type="molecule type" value="Genomic_DNA"/>
</dbReference>
<reference evidence="1 2" key="1">
    <citation type="submission" date="2023-07" db="EMBL/GenBank/DDBJ databases">
        <title>Sorghum-associated microbial communities from plants grown in Nebraska, USA.</title>
        <authorList>
            <person name="Schachtman D."/>
        </authorList>
    </citation>
    <scope>NUCLEOTIDE SEQUENCE [LARGE SCALE GENOMIC DNA]</scope>
    <source>
        <strain evidence="1 2">DS1316</strain>
    </source>
</reference>
<sequence length="56" mass="6318">MAFAPTGWLVTVLGAVVYACGRFDENVLYLSELRNISLHRRITAQLVGNDFARHRV</sequence>
<dbReference type="Proteomes" id="UP001264340">
    <property type="component" value="Unassembled WGS sequence"/>
</dbReference>
<evidence type="ECO:0000313" key="1">
    <source>
        <dbReference type="EMBL" id="MDR6413255.1"/>
    </source>
</evidence>
<accession>A0ABU1M3H0</accession>
<proteinExistence type="predicted"/>